<gene>
    <name evidence="1" type="ORF">SLEP1_g23012</name>
</gene>
<evidence type="ECO:0000313" key="2">
    <source>
        <dbReference type="Proteomes" id="UP001054252"/>
    </source>
</evidence>
<dbReference type="EMBL" id="BPVZ01000035">
    <property type="protein sequence ID" value="GKV11791.1"/>
    <property type="molecule type" value="Genomic_DNA"/>
</dbReference>
<sequence>MAAIVEKAAAILPPQHYAARLLAMAAIMATTAVIDNTEPNERKIKSNSSVVV</sequence>
<dbReference type="AlphaFoldDB" id="A0AAV5JH55"/>
<accession>A0AAV5JH55</accession>
<protein>
    <submittedName>
        <fullName evidence="1">Uncharacterized protein</fullName>
    </submittedName>
</protein>
<proteinExistence type="predicted"/>
<evidence type="ECO:0000313" key="1">
    <source>
        <dbReference type="EMBL" id="GKV11791.1"/>
    </source>
</evidence>
<keyword evidence="2" id="KW-1185">Reference proteome</keyword>
<comment type="caution">
    <text evidence="1">The sequence shown here is derived from an EMBL/GenBank/DDBJ whole genome shotgun (WGS) entry which is preliminary data.</text>
</comment>
<organism evidence="1 2">
    <name type="scientific">Rubroshorea leprosula</name>
    <dbReference type="NCBI Taxonomy" id="152421"/>
    <lineage>
        <taxon>Eukaryota</taxon>
        <taxon>Viridiplantae</taxon>
        <taxon>Streptophyta</taxon>
        <taxon>Embryophyta</taxon>
        <taxon>Tracheophyta</taxon>
        <taxon>Spermatophyta</taxon>
        <taxon>Magnoliopsida</taxon>
        <taxon>eudicotyledons</taxon>
        <taxon>Gunneridae</taxon>
        <taxon>Pentapetalae</taxon>
        <taxon>rosids</taxon>
        <taxon>malvids</taxon>
        <taxon>Malvales</taxon>
        <taxon>Dipterocarpaceae</taxon>
        <taxon>Rubroshorea</taxon>
    </lineage>
</organism>
<dbReference type="Proteomes" id="UP001054252">
    <property type="component" value="Unassembled WGS sequence"/>
</dbReference>
<reference evidence="1 2" key="1">
    <citation type="journal article" date="2021" name="Commun. Biol.">
        <title>The genome of Shorea leprosula (Dipterocarpaceae) highlights the ecological relevance of drought in aseasonal tropical rainforests.</title>
        <authorList>
            <person name="Ng K.K.S."/>
            <person name="Kobayashi M.J."/>
            <person name="Fawcett J.A."/>
            <person name="Hatakeyama M."/>
            <person name="Paape T."/>
            <person name="Ng C.H."/>
            <person name="Ang C.C."/>
            <person name="Tnah L.H."/>
            <person name="Lee C.T."/>
            <person name="Nishiyama T."/>
            <person name="Sese J."/>
            <person name="O'Brien M.J."/>
            <person name="Copetti D."/>
            <person name="Mohd Noor M.I."/>
            <person name="Ong R.C."/>
            <person name="Putra M."/>
            <person name="Sireger I.Z."/>
            <person name="Indrioko S."/>
            <person name="Kosugi Y."/>
            <person name="Izuno A."/>
            <person name="Isagi Y."/>
            <person name="Lee S.L."/>
            <person name="Shimizu K.K."/>
        </authorList>
    </citation>
    <scope>NUCLEOTIDE SEQUENCE [LARGE SCALE GENOMIC DNA]</scope>
    <source>
        <strain evidence="1">214</strain>
    </source>
</reference>
<name>A0AAV5JH55_9ROSI</name>